<dbReference type="GO" id="GO:0016706">
    <property type="term" value="F:2-oxoglutarate-dependent dioxygenase activity"/>
    <property type="evidence" value="ECO:0007669"/>
    <property type="project" value="UniProtKB-ARBA"/>
</dbReference>
<reference evidence="6" key="1">
    <citation type="submission" date="2015-12" db="EMBL/GenBank/DDBJ databases">
        <title>FDA dAtabase for Regulatory Grade micrObial Sequences (FDA-ARGOS): Supporting development and validation of Infectious Disease Dx tests.</title>
        <authorList>
            <person name="Case J."/>
            <person name="Tallon L."/>
            <person name="Sadzewicz L."/>
            <person name="Sengamalay N."/>
            <person name="Ott S."/>
            <person name="Godinez A."/>
            <person name="Nagaraj S."/>
            <person name="Nadendla S."/>
            <person name="Sichtig H."/>
        </authorList>
    </citation>
    <scope>NUCLEOTIDE SEQUENCE [LARGE SCALE GENOMIC DNA]</scope>
    <source>
        <strain evidence="6">FDAARGOS_147</strain>
    </source>
</reference>
<gene>
    <name evidence="5" type="ORF">AL504_03185</name>
</gene>
<dbReference type="PANTHER" id="PTHR10696">
    <property type="entry name" value="GAMMA-BUTYROBETAINE HYDROXYLASE-RELATED"/>
    <property type="match status" value="1"/>
</dbReference>
<dbReference type="Pfam" id="PF02668">
    <property type="entry name" value="TauD"/>
    <property type="match status" value="1"/>
</dbReference>
<feature type="domain" description="TauD/TfdA-like" evidence="4">
    <location>
        <begin position="27"/>
        <end position="310"/>
    </location>
</feature>
<dbReference type="SUPFAM" id="SSF51197">
    <property type="entry name" value="Clavaminate synthase-like"/>
    <property type="match status" value="1"/>
</dbReference>
<keyword evidence="2" id="KW-0560">Oxidoreductase</keyword>
<dbReference type="InterPro" id="IPR050411">
    <property type="entry name" value="AlphaKG_dependent_hydroxylases"/>
</dbReference>
<name>A0A109XV93_ALCXX</name>
<sequence length="338" mass="37821">MERFERVAPPGSELPLLLTPAAVGESLSAAQGRLRAQIDSALLTIGGVLLRGFEVPSVDVFRGFAAGFGHELLAYEFGSTPRSAVQSGVYTSTEYPAHQHIPLHNEQAYTREWPMRIWFHCVTAAQSGGETPIADSRAVYRRMPAAIRRRFARGLVYVRNFGDFDLPWQTVFNTDDRARVEAYCRQAGIEWEWLEDDGLRTRQRCQGVERHPHTGELVWFNQAHLFHVSSLQADVRESLEEAFGIENVPRNVYDADGRTISDEVFDEIRAVLDEETVRFAWQAGDVMMLDNMLVAHARTPFAGPRKVVVAMADPHGNVEPSDPTALRLADVDDLSCVG</sequence>
<dbReference type="InterPro" id="IPR042098">
    <property type="entry name" value="TauD-like_sf"/>
</dbReference>
<evidence type="ECO:0000313" key="5">
    <source>
        <dbReference type="EMBL" id="AMG35138.1"/>
    </source>
</evidence>
<dbReference type="Proteomes" id="UP000060602">
    <property type="component" value="Chromosome"/>
</dbReference>
<comment type="cofactor">
    <cofactor evidence="1">
        <name>Fe(2+)</name>
        <dbReference type="ChEBI" id="CHEBI:29033"/>
    </cofactor>
</comment>
<dbReference type="Gene3D" id="3.60.130.10">
    <property type="entry name" value="Clavaminate synthase-like"/>
    <property type="match status" value="1"/>
</dbReference>
<dbReference type="EMBL" id="CP014060">
    <property type="protein sequence ID" value="AMG35138.1"/>
    <property type="molecule type" value="Genomic_DNA"/>
</dbReference>
<dbReference type="GO" id="GO:0017000">
    <property type="term" value="P:antibiotic biosynthetic process"/>
    <property type="evidence" value="ECO:0007669"/>
    <property type="project" value="UniProtKB-KW"/>
</dbReference>
<organism evidence="5 6">
    <name type="scientific">Alcaligenes xylosoxydans xylosoxydans</name>
    <name type="common">Achromobacter xylosoxidans</name>
    <dbReference type="NCBI Taxonomy" id="85698"/>
    <lineage>
        <taxon>Bacteria</taxon>
        <taxon>Pseudomonadati</taxon>
        <taxon>Pseudomonadota</taxon>
        <taxon>Betaproteobacteria</taxon>
        <taxon>Burkholderiales</taxon>
        <taxon>Alcaligenaceae</taxon>
        <taxon>Achromobacter</taxon>
    </lineage>
</organism>
<evidence type="ECO:0000259" key="4">
    <source>
        <dbReference type="Pfam" id="PF02668"/>
    </source>
</evidence>
<accession>A0A109XV93</accession>
<keyword evidence="3" id="KW-0045">Antibiotic biosynthesis</keyword>
<evidence type="ECO:0000313" key="6">
    <source>
        <dbReference type="Proteomes" id="UP000060602"/>
    </source>
</evidence>
<evidence type="ECO:0000256" key="2">
    <source>
        <dbReference type="ARBA" id="ARBA00023002"/>
    </source>
</evidence>
<dbReference type="InterPro" id="IPR003819">
    <property type="entry name" value="TauD/TfdA-like"/>
</dbReference>
<proteinExistence type="predicted"/>
<evidence type="ECO:0000256" key="3">
    <source>
        <dbReference type="ARBA" id="ARBA00023194"/>
    </source>
</evidence>
<evidence type="ECO:0000256" key="1">
    <source>
        <dbReference type="ARBA" id="ARBA00001954"/>
    </source>
</evidence>
<dbReference type="AlphaFoldDB" id="A0A109XV93"/>
<dbReference type="RefSeq" id="WP_061071158.1">
    <property type="nucleotide sequence ID" value="NZ_CP014060.2"/>
</dbReference>
<dbReference type="PANTHER" id="PTHR10696:SF56">
    <property type="entry name" value="TAUD_TFDA-LIKE DOMAIN-CONTAINING PROTEIN"/>
    <property type="match status" value="1"/>
</dbReference>
<protein>
    <recommendedName>
        <fullName evidence="4">TauD/TfdA-like domain-containing protein</fullName>
    </recommendedName>
</protein>